<evidence type="ECO:0000313" key="4">
    <source>
        <dbReference type="Proteomes" id="UP000291343"/>
    </source>
</evidence>
<evidence type="ECO:0000313" key="3">
    <source>
        <dbReference type="EMBL" id="RZF40767.1"/>
    </source>
</evidence>
<sequence length="114" mass="12875">MARLARDKQEEVLRIDEVLDAIRKLQKVGDESRLERIKEVLAKMDDDLDGAIRLDTVLKVIDEIGSDSLKLTRKQMDEIIELIKKEEELEDLSKEAASKEKAKGGGQAEGKGER</sequence>
<dbReference type="STRING" id="195883.A0A482X4Q4"/>
<dbReference type="AlphaFoldDB" id="A0A482X4Q4"/>
<evidence type="ECO:0000259" key="2">
    <source>
        <dbReference type="PROSITE" id="PS50222"/>
    </source>
</evidence>
<feature type="compositionally biased region" description="Basic and acidic residues" evidence="1">
    <location>
        <begin position="93"/>
        <end position="103"/>
    </location>
</feature>
<feature type="domain" description="EF-hand" evidence="2">
    <location>
        <begin position="32"/>
        <end position="67"/>
    </location>
</feature>
<reference evidence="3 4" key="1">
    <citation type="journal article" date="2017" name="Gigascience">
        <title>Genome sequence of the small brown planthopper, Laodelphax striatellus.</title>
        <authorList>
            <person name="Zhu J."/>
            <person name="Jiang F."/>
            <person name="Wang X."/>
            <person name="Yang P."/>
            <person name="Bao Y."/>
            <person name="Zhao W."/>
            <person name="Wang W."/>
            <person name="Lu H."/>
            <person name="Wang Q."/>
            <person name="Cui N."/>
            <person name="Li J."/>
            <person name="Chen X."/>
            <person name="Luo L."/>
            <person name="Yu J."/>
            <person name="Kang L."/>
            <person name="Cui F."/>
        </authorList>
    </citation>
    <scope>NUCLEOTIDE SEQUENCE [LARGE SCALE GENOMIC DNA]</scope>
    <source>
        <strain evidence="3">Lst14</strain>
    </source>
</reference>
<dbReference type="SMR" id="A0A482X4Q4"/>
<feature type="region of interest" description="Disordered" evidence="1">
    <location>
        <begin position="93"/>
        <end position="114"/>
    </location>
</feature>
<name>A0A482X4Q4_LAOST</name>
<feature type="compositionally biased region" description="Gly residues" evidence="1">
    <location>
        <begin position="104"/>
        <end position="114"/>
    </location>
</feature>
<dbReference type="GO" id="GO:0005509">
    <property type="term" value="F:calcium ion binding"/>
    <property type="evidence" value="ECO:0007669"/>
    <property type="project" value="InterPro"/>
</dbReference>
<accession>A0A482X4Q4</accession>
<protein>
    <recommendedName>
        <fullName evidence="2">EF-hand domain-containing protein</fullName>
    </recommendedName>
</protein>
<dbReference type="PROSITE" id="PS50222">
    <property type="entry name" value="EF_HAND_2"/>
    <property type="match status" value="1"/>
</dbReference>
<dbReference type="EMBL" id="QKKF02017666">
    <property type="protein sequence ID" value="RZF40767.1"/>
    <property type="molecule type" value="Genomic_DNA"/>
</dbReference>
<dbReference type="OrthoDB" id="624114at2759"/>
<proteinExistence type="predicted"/>
<dbReference type="Gene3D" id="1.10.238.10">
    <property type="entry name" value="EF-hand"/>
    <property type="match status" value="1"/>
</dbReference>
<dbReference type="InParanoid" id="A0A482X4Q4"/>
<comment type="caution">
    <text evidence="3">The sequence shown here is derived from an EMBL/GenBank/DDBJ whole genome shotgun (WGS) entry which is preliminary data.</text>
</comment>
<organism evidence="3 4">
    <name type="scientific">Laodelphax striatellus</name>
    <name type="common">Small brown planthopper</name>
    <name type="synonym">Delphax striatella</name>
    <dbReference type="NCBI Taxonomy" id="195883"/>
    <lineage>
        <taxon>Eukaryota</taxon>
        <taxon>Metazoa</taxon>
        <taxon>Ecdysozoa</taxon>
        <taxon>Arthropoda</taxon>
        <taxon>Hexapoda</taxon>
        <taxon>Insecta</taxon>
        <taxon>Pterygota</taxon>
        <taxon>Neoptera</taxon>
        <taxon>Paraneoptera</taxon>
        <taxon>Hemiptera</taxon>
        <taxon>Auchenorrhyncha</taxon>
        <taxon>Fulgoroidea</taxon>
        <taxon>Delphacidae</taxon>
        <taxon>Criomorphinae</taxon>
        <taxon>Laodelphax</taxon>
    </lineage>
</organism>
<dbReference type="InterPro" id="IPR002048">
    <property type="entry name" value="EF_hand_dom"/>
</dbReference>
<dbReference type="Proteomes" id="UP000291343">
    <property type="component" value="Unassembled WGS sequence"/>
</dbReference>
<gene>
    <name evidence="3" type="ORF">LSTR_LSTR011284</name>
</gene>
<evidence type="ECO:0000256" key="1">
    <source>
        <dbReference type="SAM" id="MobiDB-lite"/>
    </source>
</evidence>
<dbReference type="SUPFAM" id="SSF47473">
    <property type="entry name" value="EF-hand"/>
    <property type="match status" value="1"/>
</dbReference>
<dbReference type="InterPro" id="IPR011992">
    <property type="entry name" value="EF-hand-dom_pair"/>
</dbReference>
<keyword evidence="4" id="KW-1185">Reference proteome</keyword>